<evidence type="ECO:0000259" key="2">
    <source>
        <dbReference type="Pfam" id="PF01471"/>
    </source>
</evidence>
<organism evidence="3 4">
    <name type="scientific">Isoptericola halotolerans</name>
    <dbReference type="NCBI Taxonomy" id="300560"/>
    <lineage>
        <taxon>Bacteria</taxon>
        <taxon>Bacillati</taxon>
        <taxon>Actinomycetota</taxon>
        <taxon>Actinomycetes</taxon>
        <taxon>Micrococcales</taxon>
        <taxon>Promicromonosporaceae</taxon>
        <taxon>Isoptericola</taxon>
    </lineage>
</organism>
<dbReference type="SUPFAM" id="SSF47090">
    <property type="entry name" value="PGBD-like"/>
    <property type="match status" value="1"/>
</dbReference>
<gene>
    <name evidence="3" type="ORF">HDG69_002697</name>
</gene>
<dbReference type="CDD" id="cd14814">
    <property type="entry name" value="Peptidase_M15"/>
    <property type="match status" value="1"/>
</dbReference>
<dbReference type="InterPro" id="IPR002477">
    <property type="entry name" value="Peptidoglycan-bd-like"/>
</dbReference>
<dbReference type="InterPro" id="IPR036365">
    <property type="entry name" value="PGBD-like_sf"/>
</dbReference>
<keyword evidence="4" id="KW-1185">Reference proteome</keyword>
<dbReference type="Gene3D" id="3.30.1380.10">
    <property type="match status" value="1"/>
</dbReference>
<sequence length="323" mass="35908">MSRMRFAGKSYSNGSVPSAVLAEVLPSGRHGVSRTSRAYLRRDAAASWNRAVAEVRSGTGLDLTVRGWNRSLAEQRRFFLERYRPGAHSPFGDYRRYGGSTYGRVRGAAAAVPGYSNHGWALAVDVNDFGGVGEFGNARRVRAFPILQRHGWTDTEGRRVREPWHLVYSPTSDVGARRRAPTARRTRAPRRPPTIRPGCPRSSWTRLWKEFLTAEGDFGGRPGPVFGEALADATRRWQRRAGLHDDAVVGPRTWYRAVQGARYQGTGARVKIAQRIAGLRGQDVDGRAGPVFLRRWKQIQRWLGVVPDASIGHRTVAALVLKG</sequence>
<evidence type="ECO:0000313" key="4">
    <source>
        <dbReference type="Proteomes" id="UP000757540"/>
    </source>
</evidence>
<feature type="domain" description="Peptidoglycan binding-like" evidence="2">
    <location>
        <begin position="210"/>
        <end position="255"/>
    </location>
</feature>
<evidence type="ECO:0000313" key="3">
    <source>
        <dbReference type="EMBL" id="NOV98112.1"/>
    </source>
</evidence>
<evidence type="ECO:0000256" key="1">
    <source>
        <dbReference type="SAM" id="MobiDB-lite"/>
    </source>
</evidence>
<feature type="compositionally biased region" description="Basic residues" evidence="1">
    <location>
        <begin position="177"/>
        <end position="190"/>
    </location>
</feature>
<dbReference type="RefSeq" id="WP_171784330.1">
    <property type="nucleotide sequence ID" value="NZ_JABEZU010000003.1"/>
</dbReference>
<reference evidence="3 4" key="1">
    <citation type="submission" date="2020-05" db="EMBL/GenBank/DDBJ databases">
        <title>Genomic Encyclopedia of Type Strains, Phase III (KMG-III): the genomes of soil and plant-associated and newly described type strains.</title>
        <authorList>
            <person name="Whitman W."/>
        </authorList>
    </citation>
    <scope>NUCLEOTIDE SEQUENCE [LARGE SCALE GENOMIC DNA]</scope>
    <source>
        <strain evidence="3 4">KCTC 19046</strain>
    </source>
</reference>
<comment type="caution">
    <text evidence="3">The sequence shown here is derived from an EMBL/GenBank/DDBJ whole genome shotgun (WGS) entry which is preliminary data.</text>
</comment>
<dbReference type="InterPro" id="IPR009045">
    <property type="entry name" value="Zn_M74/Hedgehog-like"/>
</dbReference>
<dbReference type="EMBL" id="JABEZU010000003">
    <property type="protein sequence ID" value="NOV98112.1"/>
    <property type="molecule type" value="Genomic_DNA"/>
</dbReference>
<accession>A0ABX2A5I5</accession>
<dbReference type="Proteomes" id="UP000757540">
    <property type="component" value="Unassembled WGS sequence"/>
</dbReference>
<protein>
    <recommendedName>
        <fullName evidence="2">Peptidoglycan binding-like domain-containing protein</fullName>
    </recommendedName>
</protein>
<dbReference type="SUPFAM" id="SSF55166">
    <property type="entry name" value="Hedgehog/DD-peptidase"/>
    <property type="match status" value="1"/>
</dbReference>
<dbReference type="Gene3D" id="1.10.101.10">
    <property type="entry name" value="PGBD-like superfamily/PGBD"/>
    <property type="match status" value="1"/>
</dbReference>
<proteinExistence type="predicted"/>
<name>A0ABX2A5I5_9MICO</name>
<feature type="region of interest" description="Disordered" evidence="1">
    <location>
        <begin position="175"/>
        <end position="199"/>
    </location>
</feature>
<dbReference type="Pfam" id="PF01471">
    <property type="entry name" value="PG_binding_1"/>
    <property type="match status" value="1"/>
</dbReference>
<dbReference type="InterPro" id="IPR036366">
    <property type="entry name" value="PGBDSf"/>
</dbReference>